<name>A0A1Y2AAV5_9PLEO</name>
<evidence type="ECO:0000313" key="1">
    <source>
        <dbReference type="EMBL" id="ORY19135.1"/>
    </source>
</evidence>
<evidence type="ECO:0008006" key="3">
    <source>
        <dbReference type="Google" id="ProtNLM"/>
    </source>
</evidence>
<reference evidence="1 2" key="1">
    <citation type="submission" date="2016-07" db="EMBL/GenBank/DDBJ databases">
        <title>Pervasive Adenine N6-methylation of Active Genes in Fungi.</title>
        <authorList>
            <consortium name="DOE Joint Genome Institute"/>
            <person name="Mondo S.J."/>
            <person name="Dannebaum R.O."/>
            <person name="Kuo R.C."/>
            <person name="Labutti K."/>
            <person name="Haridas S."/>
            <person name="Kuo A."/>
            <person name="Salamov A."/>
            <person name="Ahrendt S.R."/>
            <person name="Lipzen A."/>
            <person name="Sullivan W."/>
            <person name="Andreopoulos W.B."/>
            <person name="Clum A."/>
            <person name="Lindquist E."/>
            <person name="Daum C."/>
            <person name="Ramamoorthy G.K."/>
            <person name="Gryganskyi A."/>
            <person name="Culley D."/>
            <person name="Magnuson J.K."/>
            <person name="James T.Y."/>
            <person name="O'Malley M.A."/>
            <person name="Stajich J.E."/>
            <person name="Spatafora J.W."/>
            <person name="Visel A."/>
            <person name="Grigoriev I.V."/>
        </authorList>
    </citation>
    <scope>NUCLEOTIDE SEQUENCE [LARGE SCALE GENOMIC DNA]</scope>
    <source>
        <strain evidence="1 2">CBS 115471</strain>
    </source>
</reference>
<protein>
    <recommendedName>
        <fullName evidence="3">F-box domain-containing protein</fullName>
    </recommendedName>
</protein>
<organism evidence="1 2">
    <name type="scientific">Clohesyomyces aquaticus</name>
    <dbReference type="NCBI Taxonomy" id="1231657"/>
    <lineage>
        <taxon>Eukaryota</taxon>
        <taxon>Fungi</taxon>
        <taxon>Dikarya</taxon>
        <taxon>Ascomycota</taxon>
        <taxon>Pezizomycotina</taxon>
        <taxon>Dothideomycetes</taxon>
        <taxon>Pleosporomycetidae</taxon>
        <taxon>Pleosporales</taxon>
        <taxon>Lindgomycetaceae</taxon>
        <taxon>Clohesyomyces</taxon>
    </lineage>
</organism>
<dbReference type="Proteomes" id="UP000193144">
    <property type="component" value="Unassembled WGS sequence"/>
</dbReference>
<dbReference type="OrthoDB" id="5314997at2759"/>
<evidence type="ECO:0000313" key="2">
    <source>
        <dbReference type="Proteomes" id="UP000193144"/>
    </source>
</evidence>
<keyword evidence="2" id="KW-1185">Reference proteome</keyword>
<dbReference type="EMBL" id="MCFA01000003">
    <property type="protein sequence ID" value="ORY19135.1"/>
    <property type="molecule type" value="Genomic_DNA"/>
</dbReference>
<dbReference type="AlphaFoldDB" id="A0A1Y2AAV5"/>
<proteinExistence type="predicted"/>
<gene>
    <name evidence="1" type="ORF">BCR34DRAFT_206652</name>
</gene>
<comment type="caution">
    <text evidence="1">The sequence shown here is derived from an EMBL/GenBank/DDBJ whole genome shotgun (WGS) entry which is preliminary data.</text>
</comment>
<sequence length="290" mass="34208">MSTNRGSTGPFRLMDLPKELRLIVYENIPITTKHETLACRYHRRMPSEFATYTLVVRSIETSILATCHHIHNEAVSVIQIKLRRILMHPAMMIVDRTSLDTLSAHLNGPLYVLYDYHRFKMERPNEEYPFGEKEERIKDYAKWHPTHRRYYPSATTNPLFRRWIRRSHLQMMKHDPFKGTNAAGRFHTLEVAVHDGDGDRACIPFKEWAYLSELSSLFWDRPCLLPQIRLIKHTFPEVDAVDERWISLSGNSKERMNYYPGHPNAQARPIRGDHVLEPEWGECWEEGDRL</sequence>
<accession>A0A1Y2AAV5</accession>